<comment type="caution">
    <text evidence="2">The sequence shown here is derived from an EMBL/GenBank/DDBJ whole genome shotgun (WGS) entry which is preliminary data.</text>
</comment>
<proteinExistence type="predicted"/>
<dbReference type="AlphaFoldDB" id="A0A9P0KET5"/>
<protein>
    <submittedName>
        <fullName evidence="2">Uncharacterized protein</fullName>
    </submittedName>
</protein>
<evidence type="ECO:0000313" key="3">
    <source>
        <dbReference type="Proteomes" id="UP001152888"/>
    </source>
</evidence>
<feature type="transmembrane region" description="Helical" evidence="1">
    <location>
        <begin position="27"/>
        <end position="48"/>
    </location>
</feature>
<keyword evidence="1" id="KW-1133">Transmembrane helix</keyword>
<dbReference type="OrthoDB" id="6718673at2759"/>
<evidence type="ECO:0000256" key="1">
    <source>
        <dbReference type="SAM" id="Phobius"/>
    </source>
</evidence>
<organism evidence="2 3">
    <name type="scientific">Acanthoscelides obtectus</name>
    <name type="common">Bean weevil</name>
    <name type="synonym">Bruchus obtectus</name>
    <dbReference type="NCBI Taxonomy" id="200917"/>
    <lineage>
        <taxon>Eukaryota</taxon>
        <taxon>Metazoa</taxon>
        <taxon>Ecdysozoa</taxon>
        <taxon>Arthropoda</taxon>
        <taxon>Hexapoda</taxon>
        <taxon>Insecta</taxon>
        <taxon>Pterygota</taxon>
        <taxon>Neoptera</taxon>
        <taxon>Endopterygota</taxon>
        <taxon>Coleoptera</taxon>
        <taxon>Polyphaga</taxon>
        <taxon>Cucujiformia</taxon>
        <taxon>Chrysomeloidea</taxon>
        <taxon>Chrysomelidae</taxon>
        <taxon>Bruchinae</taxon>
        <taxon>Bruchini</taxon>
        <taxon>Acanthoscelides</taxon>
    </lineage>
</organism>
<keyword evidence="3" id="KW-1185">Reference proteome</keyword>
<accession>A0A9P0KET5</accession>
<dbReference type="Proteomes" id="UP001152888">
    <property type="component" value="Unassembled WGS sequence"/>
</dbReference>
<name>A0A9P0KET5_ACAOB</name>
<evidence type="ECO:0000313" key="2">
    <source>
        <dbReference type="EMBL" id="CAH1972482.1"/>
    </source>
</evidence>
<sequence>MVYIRPDDPLQRKIAVHSHKEGKKLEWHHFLEIVLGIVGFIIITIYLIRKCLVRRRYKSSSKVKRKQRKRHKPQPSHALQIEPPVYTTQNSVYLVPFSALPPNFDFSASGVEVKSDYVIVKDLEILNIYGAICHRSPEEYQQPPPYNPNFI</sequence>
<keyword evidence="1" id="KW-0472">Membrane</keyword>
<gene>
    <name evidence="2" type="ORF">ACAOBT_LOCUS10029</name>
</gene>
<reference evidence="2" key="1">
    <citation type="submission" date="2022-03" db="EMBL/GenBank/DDBJ databases">
        <authorList>
            <person name="Sayadi A."/>
        </authorList>
    </citation>
    <scope>NUCLEOTIDE SEQUENCE</scope>
</reference>
<dbReference type="EMBL" id="CAKOFQ010006799">
    <property type="protein sequence ID" value="CAH1972482.1"/>
    <property type="molecule type" value="Genomic_DNA"/>
</dbReference>
<keyword evidence="1" id="KW-0812">Transmembrane</keyword>